<keyword evidence="2" id="KW-0472">Membrane</keyword>
<keyword evidence="2" id="KW-0812">Transmembrane</keyword>
<dbReference type="AlphaFoldDB" id="A0AAW2G1S2"/>
<evidence type="ECO:0000313" key="4">
    <source>
        <dbReference type="Proteomes" id="UP001430953"/>
    </source>
</evidence>
<protein>
    <submittedName>
        <fullName evidence="3">Uncharacterized protein</fullName>
    </submittedName>
</protein>
<evidence type="ECO:0000256" key="1">
    <source>
        <dbReference type="SAM" id="MobiDB-lite"/>
    </source>
</evidence>
<organism evidence="3 4">
    <name type="scientific">Cardiocondyla obscurior</name>
    <dbReference type="NCBI Taxonomy" id="286306"/>
    <lineage>
        <taxon>Eukaryota</taxon>
        <taxon>Metazoa</taxon>
        <taxon>Ecdysozoa</taxon>
        <taxon>Arthropoda</taxon>
        <taxon>Hexapoda</taxon>
        <taxon>Insecta</taxon>
        <taxon>Pterygota</taxon>
        <taxon>Neoptera</taxon>
        <taxon>Endopterygota</taxon>
        <taxon>Hymenoptera</taxon>
        <taxon>Apocrita</taxon>
        <taxon>Aculeata</taxon>
        <taxon>Formicoidea</taxon>
        <taxon>Formicidae</taxon>
        <taxon>Myrmicinae</taxon>
        <taxon>Cardiocondyla</taxon>
    </lineage>
</organism>
<dbReference type="EMBL" id="JADYXP020000006">
    <property type="protein sequence ID" value="KAL0121520.1"/>
    <property type="molecule type" value="Genomic_DNA"/>
</dbReference>
<feature type="compositionally biased region" description="Polar residues" evidence="1">
    <location>
        <begin position="42"/>
        <end position="51"/>
    </location>
</feature>
<keyword evidence="2" id="KW-1133">Transmembrane helix</keyword>
<dbReference type="Proteomes" id="UP001430953">
    <property type="component" value="Unassembled WGS sequence"/>
</dbReference>
<sequence>MAITLLHHFHLWRKPPSPTPSPPVAASGSHHDFAGGCGLDQHATSVTPTTSRDNHRAPYTSSLSLLTALLRTPLTPFSSFLSFFTSLSSFRFALSFLPVLFFTYILAFPLKER</sequence>
<accession>A0AAW2G1S2</accession>
<reference evidence="3 4" key="1">
    <citation type="submission" date="2023-03" db="EMBL/GenBank/DDBJ databases">
        <title>High recombination rates correlate with genetic variation in Cardiocondyla obscurior ants.</title>
        <authorList>
            <person name="Errbii M."/>
        </authorList>
    </citation>
    <scope>NUCLEOTIDE SEQUENCE [LARGE SCALE GENOMIC DNA]</scope>
    <source>
        <strain evidence="3">Alpha-2009</strain>
        <tissue evidence="3">Whole body</tissue>
    </source>
</reference>
<comment type="caution">
    <text evidence="3">The sequence shown here is derived from an EMBL/GenBank/DDBJ whole genome shotgun (WGS) entry which is preliminary data.</text>
</comment>
<name>A0AAW2G1S2_9HYME</name>
<gene>
    <name evidence="3" type="ORF">PUN28_006799</name>
</gene>
<proteinExistence type="predicted"/>
<evidence type="ECO:0000313" key="3">
    <source>
        <dbReference type="EMBL" id="KAL0121520.1"/>
    </source>
</evidence>
<keyword evidence="4" id="KW-1185">Reference proteome</keyword>
<feature type="region of interest" description="Disordered" evidence="1">
    <location>
        <begin position="14"/>
        <end position="56"/>
    </location>
</feature>
<feature type="transmembrane region" description="Helical" evidence="2">
    <location>
        <begin position="90"/>
        <end position="110"/>
    </location>
</feature>
<evidence type="ECO:0000256" key="2">
    <source>
        <dbReference type="SAM" id="Phobius"/>
    </source>
</evidence>